<protein>
    <submittedName>
        <fullName evidence="3">Uncharacterized protein</fullName>
    </submittedName>
</protein>
<reference evidence="3" key="1">
    <citation type="submission" date="2022-11" db="UniProtKB">
        <authorList>
            <consortium name="WormBaseParasite"/>
        </authorList>
    </citation>
    <scope>IDENTIFICATION</scope>
</reference>
<evidence type="ECO:0000313" key="3">
    <source>
        <dbReference type="WBParaSite" id="PSAMB.scaffold231size63335.g3795.t1"/>
    </source>
</evidence>
<dbReference type="WBParaSite" id="PSAMB.scaffold231size63335.g3795.t1">
    <property type="protein sequence ID" value="PSAMB.scaffold231size63335.g3795.t1"/>
    <property type="gene ID" value="PSAMB.scaffold231size63335.g3795"/>
</dbReference>
<evidence type="ECO:0000313" key="2">
    <source>
        <dbReference type="Proteomes" id="UP000887566"/>
    </source>
</evidence>
<keyword evidence="2" id="KW-1185">Reference proteome</keyword>
<evidence type="ECO:0000256" key="1">
    <source>
        <dbReference type="SAM" id="MobiDB-lite"/>
    </source>
</evidence>
<feature type="region of interest" description="Disordered" evidence="1">
    <location>
        <begin position="120"/>
        <end position="183"/>
    </location>
</feature>
<dbReference type="Proteomes" id="UP000887566">
    <property type="component" value="Unplaced"/>
</dbReference>
<dbReference type="AlphaFoldDB" id="A0A914VSE4"/>
<sequence>MSQCNAIRENLSPSPRVTTSRRRFFGVCSGAVDDRASDELISRISFDPTVLGAAAALRRRSRPRLYIVQMSDDEEPSVVVVASRRRPMNKQTLERRLRPDRSQLTNQFLVALLASVTSRDDTDNGVVGKGDDGETKNPLLSTRRRCPPLLSAGKRRGAARARAAGDRRPTLPVMGGWRVHEDR</sequence>
<accession>A0A914VSE4</accession>
<name>A0A914VSE4_9BILA</name>
<proteinExistence type="predicted"/>
<organism evidence="2 3">
    <name type="scientific">Plectus sambesii</name>
    <dbReference type="NCBI Taxonomy" id="2011161"/>
    <lineage>
        <taxon>Eukaryota</taxon>
        <taxon>Metazoa</taxon>
        <taxon>Ecdysozoa</taxon>
        <taxon>Nematoda</taxon>
        <taxon>Chromadorea</taxon>
        <taxon>Plectida</taxon>
        <taxon>Plectina</taxon>
        <taxon>Plectoidea</taxon>
        <taxon>Plectidae</taxon>
        <taxon>Plectus</taxon>
    </lineage>
</organism>